<evidence type="ECO:0008006" key="4">
    <source>
        <dbReference type="Google" id="ProtNLM"/>
    </source>
</evidence>
<gene>
    <name evidence="2" type="ORF">MEA186_26099</name>
</gene>
<dbReference type="eggNOG" id="COG0790">
    <property type="taxonomic scope" value="Bacteria"/>
</dbReference>
<dbReference type="PATRIC" id="fig|1082933.3.peg.5069"/>
<keyword evidence="1" id="KW-0732">Signal</keyword>
<dbReference type="OrthoDB" id="8004745at2"/>
<dbReference type="Gene3D" id="1.25.40.10">
    <property type="entry name" value="Tetratricopeptide repeat domain"/>
    <property type="match status" value="1"/>
</dbReference>
<evidence type="ECO:0000313" key="2">
    <source>
        <dbReference type="EMBL" id="EHH08489.1"/>
    </source>
</evidence>
<accession>G6YGV9</accession>
<dbReference type="STRING" id="1082933.A6B35_22525"/>
<evidence type="ECO:0000256" key="1">
    <source>
        <dbReference type="SAM" id="SignalP"/>
    </source>
</evidence>
<dbReference type="InterPro" id="IPR011990">
    <property type="entry name" value="TPR-like_helical_dom_sf"/>
</dbReference>
<dbReference type="SUPFAM" id="SSF81901">
    <property type="entry name" value="HCP-like"/>
    <property type="match status" value="1"/>
</dbReference>
<proteinExistence type="predicted"/>
<dbReference type="KEGG" id="mamo:A6B35_22525"/>
<dbReference type="AlphaFoldDB" id="G6YGV9"/>
<feature type="signal peptide" evidence="1">
    <location>
        <begin position="1"/>
        <end position="21"/>
    </location>
</feature>
<keyword evidence="3" id="KW-1185">Reference proteome</keyword>
<sequence length="229" mass="24502">MMRAAAVMAGAAAIVVSVTLAAAGQQPAFDKSVLPKLFAEIERRVTPSYYFQQCPADIWREAVSIGDALFSPPTINYENCARDVLACAKLCFEGRSGEACFETARVIQENTPEDQQSKTQAMFAQACATGSAGGCTNRGAGILHDRLVPDKLRADGDAEKACTYRTFKLSCDESDAWGCTMYGIVLQQGEGVSEDEAGAIAAYKKSCGIAADFDACQYAKALMKTLESR</sequence>
<feature type="chain" id="PRO_5003490705" description="Beta-lactamase" evidence="1">
    <location>
        <begin position="22"/>
        <end position="229"/>
    </location>
</feature>
<dbReference type="EMBL" id="AGSN01000181">
    <property type="protein sequence ID" value="EHH08489.1"/>
    <property type="molecule type" value="Genomic_DNA"/>
</dbReference>
<organism evidence="2 3">
    <name type="scientific">Mesorhizobium amorphae CCNWGS0123</name>
    <dbReference type="NCBI Taxonomy" id="1082933"/>
    <lineage>
        <taxon>Bacteria</taxon>
        <taxon>Pseudomonadati</taxon>
        <taxon>Pseudomonadota</taxon>
        <taxon>Alphaproteobacteria</taxon>
        <taxon>Hyphomicrobiales</taxon>
        <taxon>Phyllobacteriaceae</taxon>
        <taxon>Mesorhizobium</taxon>
    </lineage>
</organism>
<dbReference type="RefSeq" id="WP_006204963.1">
    <property type="nucleotide sequence ID" value="NZ_AGSN01000181.1"/>
</dbReference>
<evidence type="ECO:0000313" key="3">
    <source>
        <dbReference type="Proteomes" id="UP000002949"/>
    </source>
</evidence>
<reference evidence="2 3" key="1">
    <citation type="journal article" date="2012" name="J. Bacteriol.">
        <title>Draft Genome Sequence of Plant Growth-Promoting Rhizobium Mesorhizobium amorphae, Isolated from Zinc-Lead Mine Tailings.</title>
        <authorList>
            <person name="Hao X."/>
            <person name="Lin Y."/>
            <person name="Johnstone L."/>
            <person name="Baltrus D.A."/>
            <person name="Miller S.J."/>
            <person name="Wei G."/>
            <person name="Rensing C."/>
        </authorList>
    </citation>
    <scope>NUCLEOTIDE SEQUENCE [LARGE SCALE GENOMIC DNA]</scope>
    <source>
        <strain evidence="2 3">CCNWGS0123</strain>
    </source>
</reference>
<name>G6YGV9_9HYPH</name>
<dbReference type="Proteomes" id="UP000002949">
    <property type="component" value="Unassembled WGS sequence"/>
</dbReference>
<protein>
    <recommendedName>
        <fullName evidence="4">Beta-lactamase</fullName>
    </recommendedName>
</protein>